<evidence type="ECO:0000313" key="3">
    <source>
        <dbReference type="Proteomes" id="UP000257109"/>
    </source>
</evidence>
<protein>
    <submittedName>
        <fullName evidence="2">Uncharacterized protein</fullName>
    </submittedName>
</protein>
<dbReference type="Proteomes" id="UP000257109">
    <property type="component" value="Unassembled WGS sequence"/>
</dbReference>
<sequence length="95" mass="11281">MMEGDVEDFSLAKPTLLEAIYGVTNLQIEQSWKPWKVKGKIDNFLDQNKMRVQRELERKIVSKVEKEVWKSETEKRKEKGNKKVGEKTKSRREKD</sequence>
<feature type="region of interest" description="Disordered" evidence="1">
    <location>
        <begin position="66"/>
        <end position="95"/>
    </location>
</feature>
<feature type="non-terminal residue" evidence="2">
    <location>
        <position position="1"/>
    </location>
</feature>
<dbReference type="EMBL" id="QJKJ01003831">
    <property type="protein sequence ID" value="RDX96699.1"/>
    <property type="molecule type" value="Genomic_DNA"/>
</dbReference>
<gene>
    <name evidence="2" type="ORF">CR513_20608</name>
</gene>
<proteinExistence type="predicted"/>
<dbReference type="AlphaFoldDB" id="A0A371H1N6"/>
<keyword evidence="3" id="KW-1185">Reference proteome</keyword>
<comment type="caution">
    <text evidence="2">The sequence shown here is derived from an EMBL/GenBank/DDBJ whole genome shotgun (WGS) entry which is preliminary data.</text>
</comment>
<name>A0A371H1N6_MUCPR</name>
<evidence type="ECO:0000256" key="1">
    <source>
        <dbReference type="SAM" id="MobiDB-lite"/>
    </source>
</evidence>
<organism evidence="2 3">
    <name type="scientific">Mucuna pruriens</name>
    <name type="common">Velvet bean</name>
    <name type="synonym">Dolichos pruriens</name>
    <dbReference type="NCBI Taxonomy" id="157652"/>
    <lineage>
        <taxon>Eukaryota</taxon>
        <taxon>Viridiplantae</taxon>
        <taxon>Streptophyta</taxon>
        <taxon>Embryophyta</taxon>
        <taxon>Tracheophyta</taxon>
        <taxon>Spermatophyta</taxon>
        <taxon>Magnoliopsida</taxon>
        <taxon>eudicotyledons</taxon>
        <taxon>Gunneridae</taxon>
        <taxon>Pentapetalae</taxon>
        <taxon>rosids</taxon>
        <taxon>fabids</taxon>
        <taxon>Fabales</taxon>
        <taxon>Fabaceae</taxon>
        <taxon>Papilionoideae</taxon>
        <taxon>50 kb inversion clade</taxon>
        <taxon>NPAAA clade</taxon>
        <taxon>indigoferoid/millettioid clade</taxon>
        <taxon>Phaseoleae</taxon>
        <taxon>Mucuna</taxon>
    </lineage>
</organism>
<reference evidence="2" key="1">
    <citation type="submission" date="2018-05" db="EMBL/GenBank/DDBJ databases">
        <title>Draft genome of Mucuna pruriens seed.</title>
        <authorList>
            <person name="Nnadi N.E."/>
            <person name="Vos R."/>
            <person name="Hasami M.H."/>
            <person name="Devisetty U.K."/>
            <person name="Aguiy J.C."/>
        </authorList>
    </citation>
    <scope>NUCLEOTIDE SEQUENCE [LARGE SCALE GENOMIC DNA]</scope>
    <source>
        <strain evidence="2">JCA_2017</strain>
    </source>
</reference>
<accession>A0A371H1N6</accession>
<evidence type="ECO:0000313" key="2">
    <source>
        <dbReference type="EMBL" id="RDX96699.1"/>
    </source>
</evidence>